<proteinExistence type="predicted"/>
<sequence length="182" mass="20425">MRFCLLGDYHRLPESSLPRKIQACFAIRPPNCISKPKSYSSLLGFLSSVHDFPKRPSWHRDNSCRSGQATGAASPPLRSAKISICFSFGAFRELLRRPPHTIPCPPAHRETRGTKHWTLSLVRCRRSSNLNRQRSTTALSSRTLPARLHPVMALALRELSHPVAGLMHNCWSRQLQTPPVAG</sequence>
<accession>A0A6G1IVV1</accession>
<reference evidence="1" key="1">
    <citation type="journal article" date="2020" name="Stud. Mycol.">
        <title>101 Dothideomycetes genomes: a test case for predicting lifestyles and emergence of pathogens.</title>
        <authorList>
            <person name="Haridas S."/>
            <person name="Albert R."/>
            <person name="Binder M."/>
            <person name="Bloem J."/>
            <person name="Labutti K."/>
            <person name="Salamov A."/>
            <person name="Andreopoulos B."/>
            <person name="Baker S."/>
            <person name="Barry K."/>
            <person name="Bills G."/>
            <person name="Bluhm B."/>
            <person name="Cannon C."/>
            <person name="Castanera R."/>
            <person name="Culley D."/>
            <person name="Daum C."/>
            <person name="Ezra D."/>
            <person name="Gonzalez J."/>
            <person name="Henrissat B."/>
            <person name="Kuo A."/>
            <person name="Liang C."/>
            <person name="Lipzen A."/>
            <person name="Lutzoni F."/>
            <person name="Magnuson J."/>
            <person name="Mondo S."/>
            <person name="Nolan M."/>
            <person name="Ohm R."/>
            <person name="Pangilinan J."/>
            <person name="Park H.-J."/>
            <person name="Ramirez L."/>
            <person name="Alfaro M."/>
            <person name="Sun H."/>
            <person name="Tritt A."/>
            <person name="Yoshinaga Y."/>
            <person name="Zwiers L.-H."/>
            <person name="Turgeon B."/>
            <person name="Goodwin S."/>
            <person name="Spatafora J."/>
            <person name="Crous P."/>
            <person name="Grigoriev I."/>
        </authorList>
    </citation>
    <scope>NUCLEOTIDE SEQUENCE</scope>
    <source>
        <strain evidence="1">CBS 122367</strain>
    </source>
</reference>
<dbReference type="Proteomes" id="UP000799291">
    <property type="component" value="Unassembled WGS sequence"/>
</dbReference>
<keyword evidence="2" id="KW-1185">Reference proteome</keyword>
<organism evidence="1 2">
    <name type="scientific">Lentithecium fluviatile CBS 122367</name>
    <dbReference type="NCBI Taxonomy" id="1168545"/>
    <lineage>
        <taxon>Eukaryota</taxon>
        <taxon>Fungi</taxon>
        <taxon>Dikarya</taxon>
        <taxon>Ascomycota</taxon>
        <taxon>Pezizomycotina</taxon>
        <taxon>Dothideomycetes</taxon>
        <taxon>Pleosporomycetidae</taxon>
        <taxon>Pleosporales</taxon>
        <taxon>Massarineae</taxon>
        <taxon>Lentitheciaceae</taxon>
        <taxon>Lentithecium</taxon>
    </lineage>
</organism>
<evidence type="ECO:0000313" key="1">
    <source>
        <dbReference type="EMBL" id="KAF2682071.1"/>
    </source>
</evidence>
<protein>
    <submittedName>
        <fullName evidence="1">Uncharacterized protein</fullName>
    </submittedName>
</protein>
<dbReference type="EMBL" id="MU005588">
    <property type="protein sequence ID" value="KAF2682071.1"/>
    <property type="molecule type" value="Genomic_DNA"/>
</dbReference>
<evidence type="ECO:0000313" key="2">
    <source>
        <dbReference type="Proteomes" id="UP000799291"/>
    </source>
</evidence>
<name>A0A6G1IVV1_9PLEO</name>
<dbReference type="AlphaFoldDB" id="A0A6G1IVV1"/>
<gene>
    <name evidence="1" type="ORF">K458DRAFT_71654</name>
</gene>